<dbReference type="EMBL" id="AHMO02000008">
    <property type="protein sequence ID" value="EQA45536.1"/>
    <property type="molecule type" value="Genomic_DNA"/>
</dbReference>
<name>T0FCF5_9LEPT</name>
<dbReference type="STRING" id="1049789.LEP1GSC050_3318"/>
<sequence>MATVLVNFKPVFPIRYKKNLAACTEFGTLIFRIYKTWREKISPVLTDIIRWNRKIKKILVRRRAKLGLFLSRPFPVGI</sequence>
<protein>
    <submittedName>
        <fullName evidence="1">Uncharacterized protein</fullName>
    </submittedName>
</protein>
<evidence type="ECO:0000313" key="2">
    <source>
        <dbReference type="Proteomes" id="UP000015454"/>
    </source>
</evidence>
<gene>
    <name evidence="1" type="ORF">LEP1GSC050_3318</name>
</gene>
<proteinExistence type="predicted"/>
<keyword evidence="2" id="KW-1185">Reference proteome</keyword>
<reference evidence="1" key="1">
    <citation type="submission" date="2013-05" db="EMBL/GenBank/DDBJ databases">
        <authorList>
            <person name="Harkins D.M."/>
            <person name="Durkin A.S."/>
            <person name="Brinkac L.M."/>
            <person name="Haft D.H."/>
            <person name="Selengut J.D."/>
            <person name="Sanka R."/>
            <person name="DePew J."/>
            <person name="Purushe J."/>
            <person name="Hartskeerl R.A."/>
            <person name="Ahmed A."/>
            <person name="van der Linden H."/>
            <person name="Goris M.G.A."/>
            <person name="Vinetz J.M."/>
            <person name="Sutton G.G."/>
            <person name="Nierman W.C."/>
            <person name="Fouts D.E."/>
        </authorList>
    </citation>
    <scope>NUCLEOTIDE SEQUENCE [LARGE SCALE GENOMIC DNA]</scope>
    <source>
        <strain evidence="1">5399</strain>
    </source>
</reference>
<dbReference type="AlphaFoldDB" id="T0FCF5"/>
<comment type="caution">
    <text evidence="1">The sequence shown here is derived from an EMBL/GenBank/DDBJ whole genome shotgun (WGS) entry which is preliminary data.</text>
</comment>
<evidence type="ECO:0000313" key="1">
    <source>
        <dbReference type="EMBL" id="EQA45536.1"/>
    </source>
</evidence>
<organism evidence="1 2">
    <name type="scientific">Leptospira broomii serovar Hurstbridge str. 5399</name>
    <dbReference type="NCBI Taxonomy" id="1049789"/>
    <lineage>
        <taxon>Bacteria</taxon>
        <taxon>Pseudomonadati</taxon>
        <taxon>Spirochaetota</taxon>
        <taxon>Spirochaetia</taxon>
        <taxon>Leptospirales</taxon>
        <taxon>Leptospiraceae</taxon>
        <taxon>Leptospira</taxon>
    </lineage>
</organism>
<accession>T0FCF5</accession>
<dbReference type="Proteomes" id="UP000015454">
    <property type="component" value="Unassembled WGS sequence"/>
</dbReference>